<organism evidence="3 4">
    <name type="scientific">Xylocopa violacea</name>
    <name type="common">Violet carpenter bee</name>
    <name type="synonym">Apis violacea</name>
    <dbReference type="NCBI Taxonomy" id="135666"/>
    <lineage>
        <taxon>Eukaryota</taxon>
        <taxon>Metazoa</taxon>
        <taxon>Ecdysozoa</taxon>
        <taxon>Arthropoda</taxon>
        <taxon>Hexapoda</taxon>
        <taxon>Insecta</taxon>
        <taxon>Pterygota</taxon>
        <taxon>Neoptera</taxon>
        <taxon>Endopterygota</taxon>
        <taxon>Hymenoptera</taxon>
        <taxon>Apocrita</taxon>
        <taxon>Aculeata</taxon>
        <taxon>Apoidea</taxon>
        <taxon>Anthophila</taxon>
        <taxon>Apidae</taxon>
        <taxon>Xylocopa</taxon>
        <taxon>Xylocopa</taxon>
    </lineage>
</organism>
<evidence type="ECO:0008006" key="5">
    <source>
        <dbReference type="Google" id="ProtNLM"/>
    </source>
</evidence>
<keyword evidence="4" id="KW-1185">Reference proteome</keyword>
<feature type="transmembrane region" description="Helical" evidence="1">
    <location>
        <begin position="344"/>
        <end position="368"/>
    </location>
</feature>
<keyword evidence="1" id="KW-0472">Membrane</keyword>
<feature type="chain" id="PRO_5045509997" description="G-protein coupled receptor Mth-like 1" evidence="2">
    <location>
        <begin position="20"/>
        <end position="371"/>
    </location>
</feature>
<feature type="transmembrane region" description="Helical" evidence="1">
    <location>
        <begin position="313"/>
        <end position="332"/>
    </location>
</feature>
<dbReference type="PANTHER" id="PTHR46953:SF1">
    <property type="entry name" value="G-PROTEIN COUPLED RECEPTOR MTH-LIKE 1-RELATED"/>
    <property type="match status" value="1"/>
</dbReference>
<name>A0ABP1P374_XYLVO</name>
<dbReference type="InterPro" id="IPR052808">
    <property type="entry name" value="GPCR_Mth-like"/>
</dbReference>
<keyword evidence="2" id="KW-0732">Signal</keyword>
<evidence type="ECO:0000313" key="3">
    <source>
        <dbReference type="EMBL" id="CAL7947741.1"/>
    </source>
</evidence>
<keyword evidence="1" id="KW-1133">Transmembrane helix</keyword>
<comment type="caution">
    <text evidence="3">The sequence shown here is derived from an EMBL/GenBank/DDBJ whole genome shotgun (WGS) entry which is preliminary data.</text>
</comment>
<feature type="signal peptide" evidence="2">
    <location>
        <begin position="1"/>
        <end position="19"/>
    </location>
</feature>
<accession>A0ABP1P374</accession>
<reference evidence="3 4" key="1">
    <citation type="submission" date="2024-08" db="EMBL/GenBank/DDBJ databases">
        <authorList>
            <person name="Will J Nash"/>
            <person name="Angela Man"/>
            <person name="Seanna McTaggart"/>
            <person name="Kendall Baker"/>
            <person name="Tom Barker"/>
            <person name="Leah Catchpole"/>
            <person name="Alex Durrant"/>
            <person name="Karim Gharbi"/>
            <person name="Naomi Irish"/>
            <person name="Gemy Kaithakottil"/>
            <person name="Debby Ku"/>
            <person name="Aaliyah Providence"/>
            <person name="Felix Shaw"/>
            <person name="David Swarbreck"/>
            <person name="Chris Watkins"/>
            <person name="Ann M. McCartney"/>
            <person name="Giulio Formenti"/>
            <person name="Alice Mouton"/>
            <person name="Noel Vella"/>
            <person name="Bjorn M von Reumont"/>
            <person name="Adriana Vella"/>
            <person name="Wilfried Haerty"/>
        </authorList>
    </citation>
    <scope>NUCLEOTIDE SEQUENCE [LARGE SCALE GENOMIC DNA]</scope>
</reference>
<evidence type="ECO:0000313" key="4">
    <source>
        <dbReference type="Proteomes" id="UP001642520"/>
    </source>
</evidence>
<dbReference type="EMBL" id="CAXAJV020001296">
    <property type="protein sequence ID" value="CAL7947741.1"/>
    <property type="molecule type" value="Genomic_DNA"/>
</dbReference>
<dbReference type="PANTHER" id="PTHR46953">
    <property type="entry name" value="G-PROTEIN COUPLED RECEPTOR MTH-LIKE 1-RELATED"/>
    <property type="match status" value="1"/>
</dbReference>
<dbReference type="Proteomes" id="UP001642520">
    <property type="component" value="Unassembled WGS sequence"/>
</dbReference>
<feature type="transmembrane region" description="Helical" evidence="1">
    <location>
        <begin position="278"/>
        <end position="301"/>
    </location>
</feature>
<keyword evidence="1" id="KW-0812">Transmembrane</keyword>
<dbReference type="Gene3D" id="1.20.1070.10">
    <property type="entry name" value="Rhodopsin 7-helix transmembrane proteins"/>
    <property type="match status" value="1"/>
</dbReference>
<evidence type="ECO:0000256" key="1">
    <source>
        <dbReference type="SAM" id="Phobius"/>
    </source>
</evidence>
<evidence type="ECO:0000256" key="2">
    <source>
        <dbReference type="SAM" id="SignalP"/>
    </source>
</evidence>
<protein>
    <recommendedName>
        <fullName evidence="5">G-protein coupled receptor Mth-like 1</fullName>
    </recommendedName>
</protein>
<proteinExistence type="predicted"/>
<gene>
    <name evidence="3" type="ORF">XYLVIOL_LOCUS8494</name>
</gene>
<sequence>MKAIYVLAILWTPAVLTLGEPRNESSRPRPTILKCCRHNEELVKESHSETDTRTRCEATGNEWKPFIYSPSLGSTLDSPPAEWNIVQGKKPECGDNLELTFVPYRKTNPFVLLDNGNAILDIHTYDNIEPGEYCADSNALLVCVQKKMEGSQAAATMRPHVKQCCGNYAAFSEEIHACVQLKEAATPTPLLPNASFTIDVVPGFPACPRSDNFTILGDTKDALLLPDGGLKIDGVALPAGQFCVERIKELNHVAKVFACAEHAAQRPVMQAADIRFTLYPVGFIISAVFLAATLAAGWLLPASHHVLHWRCQTYHVTCLMLGDLLMAIIQLASDSLHGGSCKALAIMAHFFFLAAFFWLNTMCFNIWWTFR</sequence>